<evidence type="ECO:0000313" key="9">
    <source>
        <dbReference type="Proteomes" id="UP000241190"/>
    </source>
</evidence>
<evidence type="ECO:0000259" key="6">
    <source>
        <dbReference type="SMART" id="SM01144"/>
    </source>
</evidence>
<feature type="domain" description="DTW" evidence="6">
    <location>
        <begin position="1"/>
        <end position="193"/>
    </location>
</feature>
<dbReference type="GeneID" id="93548103"/>
<evidence type="ECO:0000256" key="5">
    <source>
        <dbReference type="ARBA" id="ARBA00034489"/>
    </source>
</evidence>
<dbReference type="SMART" id="SM01144">
    <property type="entry name" value="DTW"/>
    <property type="match status" value="1"/>
</dbReference>
<sequence>MSRYCEYCGKAKKACICHWIENITATTEIWILQHPSEIKRAIGTARILSLSLPNSRLWVGEDFSNNDELNSLLADPERDVYVVYPGEGSIPISTVATTANKQRLQTVILLDGTWKKAYKMWLLATNLHHLPLVNLDNADSGNYRIRKSSKEQGVSTVEAGYLALSAFEADGDKFAPLLATFNHMIDFQIKHMPHGVFEKNYL</sequence>
<dbReference type="InterPro" id="IPR039262">
    <property type="entry name" value="DTWD2/TAPT"/>
</dbReference>
<comment type="caution">
    <text evidence="7">The sequence shown here is derived from an EMBL/GenBank/DDBJ whole genome shotgun (WGS) entry which is preliminary data.</text>
</comment>
<dbReference type="AlphaFoldDB" id="A0A0D8P746"/>
<accession>A0A0D8P746</accession>
<dbReference type="EC" id="2.5.1.25" evidence="1"/>
<dbReference type="PANTHER" id="PTHR21392">
    <property type="entry name" value="TRNA-URIDINE AMINOCARBOXYPROPYLTRANSFERASE 2"/>
    <property type="match status" value="1"/>
</dbReference>
<evidence type="ECO:0000256" key="3">
    <source>
        <dbReference type="ARBA" id="ARBA00022691"/>
    </source>
</evidence>
<evidence type="ECO:0000313" key="7">
    <source>
        <dbReference type="EMBL" id="PSV98635.1"/>
    </source>
</evidence>
<dbReference type="PANTHER" id="PTHR21392:SF0">
    <property type="entry name" value="TRNA-URIDINE AMINOCARBOXYPROPYLTRANSFERASE 2"/>
    <property type="match status" value="1"/>
</dbReference>
<dbReference type="InterPro" id="IPR005636">
    <property type="entry name" value="DTW"/>
</dbReference>
<dbReference type="RefSeq" id="WP_045035711.1">
    <property type="nucleotide sequence ID" value="NZ_JZSR01000003.1"/>
</dbReference>
<name>A0A0D8P746_9GAMM</name>
<dbReference type="Proteomes" id="UP000241190">
    <property type="component" value="Unassembled WGS sequence"/>
</dbReference>
<keyword evidence="2" id="KW-0808">Transferase</keyword>
<organism evidence="7 10">
    <name type="scientific">Photobacterium iliopiscarium</name>
    <dbReference type="NCBI Taxonomy" id="56192"/>
    <lineage>
        <taxon>Bacteria</taxon>
        <taxon>Pseudomonadati</taxon>
        <taxon>Pseudomonadota</taxon>
        <taxon>Gammaproteobacteria</taxon>
        <taxon>Vibrionales</taxon>
        <taxon>Vibrionaceae</taxon>
        <taxon>Photobacterium</taxon>
    </lineage>
</organism>
<gene>
    <name evidence="7" type="ORF">C9I88_04190</name>
    <name evidence="8" type="ORF">C9J52_09065</name>
</gene>
<reference evidence="7 10" key="1">
    <citation type="submission" date="2018-01" db="EMBL/GenBank/DDBJ databases">
        <title>Whole genome sequencing of Histamine producing bacteria.</title>
        <authorList>
            <person name="Butler K."/>
        </authorList>
    </citation>
    <scope>NUCLEOTIDE SEQUENCE [LARGE SCALE GENOMIC DNA]</scope>
    <source>
        <strain evidence="8 9">ATCC 51761</strain>
        <strain evidence="7 10">NCIMB 13481</strain>
    </source>
</reference>
<dbReference type="GO" id="GO:0008033">
    <property type="term" value="P:tRNA processing"/>
    <property type="evidence" value="ECO:0007669"/>
    <property type="project" value="UniProtKB-KW"/>
</dbReference>
<dbReference type="OrthoDB" id="268835at2"/>
<dbReference type="EMBL" id="PYLW01000003">
    <property type="protein sequence ID" value="PSV98635.1"/>
    <property type="molecule type" value="Genomic_DNA"/>
</dbReference>
<dbReference type="Pfam" id="PF03942">
    <property type="entry name" value="DTW"/>
    <property type="match status" value="1"/>
</dbReference>
<evidence type="ECO:0000313" key="10">
    <source>
        <dbReference type="Proteomes" id="UP000241954"/>
    </source>
</evidence>
<evidence type="ECO:0000313" key="8">
    <source>
        <dbReference type="EMBL" id="PSW98097.1"/>
    </source>
</evidence>
<dbReference type="EMBL" id="PYOP01000011">
    <property type="protein sequence ID" value="PSW98097.1"/>
    <property type="molecule type" value="Genomic_DNA"/>
</dbReference>
<keyword evidence="9" id="KW-1185">Reference proteome</keyword>
<comment type="similarity">
    <text evidence="5">Belongs to the TDD superfamily. DTWD2 family.</text>
</comment>
<keyword evidence="3" id="KW-0949">S-adenosyl-L-methionine</keyword>
<evidence type="ECO:0000256" key="2">
    <source>
        <dbReference type="ARBA" id="ARBA00022679"/>
    </source>
</evidence>
<protein>
    <recommendedName>
        <fullName evidence="1">tRNA-uridine aminocarboxypropyltransferase</fullName>
        <ecNumber evidence="1">2.5.1.25</ecNumber>
    </recommendedName>
</protein>
<dbReference type="GO" id="GO:0016432">
    <property type="term" value="F:tRNA-uridine aminocarboxypropyltransferase activity"/>
    <property type="evidence" value="ECO:0007669"/>
    <property type="project" value="UniProtKB-EC"/>
</dbReference>
<dbReference type="Proteomes" id="UP000241954">
    <property type="component" value="Unassembled WGS sequence"/>
</dbReference>
<evidence type="ECO:0000256" key="1">
    <source>
        <dbReference type="ARBA" id="ARBA00012386"/>
    </source>
</evidence>
<keyword evidence="4" id="KW-0819">tRNA processing</keyword>
<evidence type="ECO:0000256" key="4">
    <source>
        <dbReference type="ARBA" id="ARBA00022694"/>
    </source>
</evidence>
<proteinExistence type="inferred from homology"/>